<dbReference type="EMBL" id="BLQM01000007">
    <property type="protein sequence ID" value="GMH49009.1"/>
    <property type="molecule type" value="Genomic_DNA"/>
</dbReference>
<dbReference type="GO" id="GO:0006139">
    <property type="term" value="P:nucleobase-containing compound metabolic process"/>
    <property type="evidence" value="ECO:0007669"/>
    <property type="project" value="UniProtKB-ARBA"/>
</dbReference>
<dbReference type="InterPro" id="IPR050410">
    <property type="entry name" value="CCR4/nocturin_mRNA_transcr"/>
</dbReference>
<reference evidence="6" key="1">
    <citation type="journal article" date="2023" name="Commun. Biol.">
        <title>Genome analysis of Parmales, the sister group of diatoms, reveals the evolutionary specialization of diatoms from phago-mixotrophs to photoautotrophs.</title>
        <authorList>
            <person name="Ban H."/>
            <person name="Sato S."/>
            <person name="Yoshikawa S."/>
            <person name="Yamada K."/>
            <person name="Nakamura Y."/>
            <person name="Ichinomiya M."/>
            <person name="Sato N."/>
            <person name="Blanc-Mathieu R."/>
            <person name="Endo H."/>
            <person name="Kuwata A."/>
            <person name="Ogata H."/>
        </authorList>
    </citation>
    <scope>NUCLEOTIDE SEQUENCE [LARGE SCALE GENOMIC DNA]</scope>
</reference>
<dbReference type="AlphaFoldDB" id="A0A9W7DMG2"/>
<feature type="compositionally biased region" description="Basic and acidic residues" evidence="3">
    <location>
        <begin position="97"/>
        <end position="114"/>
    </location>
</feature>
<evidence type="ECO:0000256" key="2">
    <source>
        <dbReference type="ARBA" id="ARBA00022801"/>
    </source>
</evidence>
<evidence type="ECO:0000313" key="6">
    <source>
        <dbReference type="Proteomes" id="UP001162640"/>
    </source>
</evidence>
<dbReference type="PANTHER" id="PTHR12121">
    <property type="entry name" value="CARBON CATABOLITE REPRESSOR PROTEIN 4"/>
    <property type="match status" value="1"/>
</dbReference>
<feature type="domain" description="Endonuclease/exonuclease/phosphatase" evidence="4">
    <location>
        <begin position="134"/>
        <end position="407"/>
    </location>
</feature>
<protein>
    <recommendedName>
        <fullName evidence="4">Endonuclease/exonuclease/phosphatase domain-containing protein</fullName>
    </recommendedName>
</protein>
<evidence type="ECO:0000256" key="3">
    <source>
        <dbReference type="SAM" id="MobiDB-lite"/>
    </source>
</evidence>
<keyword evidence="2" id="KW-0378">Hydrolase</keyword>
<dbReference type="InterPro" id="IPR036691">
    <property type="entry name" value="Endo/exonu/phosph_ase_sf"/>
</dbReference>
<evidence type="ECO:0000313" key="5">
    <source>
        <dbReference type="EMBL" id="GMH49009.1"/>
    </source>
</evidence>
<dbReference type="SUPFAM" id="SSF56219">
    <property type="entry name" value="DNase I-like"/>
    <property type="match status" value="1"/>
</dbReference>
<dbReference type="Gene3D" id="3.60.10.10">
    <property type="entry name" value="Endonuclease/exonuclease/phosphatase"/>
    <property type="match status" value="1"/>
</dbReference>
<feature type="region of interest" description="Disordered" evidence="3">
    <location>
        <begin position="96"/>
        <end position="116"/>
    </location>
</feature>
<dbReference type="Pfam" id="PF03372">
    <property type="entry name" value="Exo_endo_phos"/>
    <property type="match status" value="1"/>
</dbReference>
<evidence type="ECO:0000256" key="1">
    <source>
        <dbReference type="ARBA" id="ARBA00010774"/>
    </source>
</evidence>
<sequence length="418" mass="47530">MKLPLSRLPRTHRIKISVMEGDLRPSSVDNIESDLPSSKEEVLERIREVKTGSESGLKDYPLYPRRWMEVNATSGIESAKKIRVMQFNILAEGLSADPERKPPFEDGRAGKKADSSTWGNFDSIEEPKVVLNFATRKVRILEEIVRNSPDIVALQEMDRYHDYFGPVLEHLGYESKWSCKLDSPSLKFGYYSDGVCICWKKDRFNLEAEAMDNSVEFEGKQVAVNHVLLTLKPKDWNGVPFVCVTTHLKAKATSENEQKRSKQITALLTKVTDFAKLHNAGERILLCGDFNCDPFDIYKSKGEGGGGGRELDYKAICVPHIQESFPNIQSAYPLENAAENADDADSSKWLWTTWKKRSAGGVGEVKHSIDYIYYDKNNFNCTQILLPPDPEYVMEHRLPCYKYPSDHISIVADFDFIR</sequence>
<evidence type="ECO:0000259" key="4">
    <source>
        <dbReference type="Pfam" id="PF03372"/>
    </source>
</evidence>
<gene>
    <name evidence="5" type="ORF">TL16_g00420</name>
</gene>
<comment type="caution">
    <text evidence="5">The sequence shown here is derived from an EMBL/GenBank/DDBJ whole genome shotgun (WGS) entry which is preliminary data.</text>
</comment>
<dbReference type="PANTHER" id="PTHR12121:SF45">
    <property type="entry name" value="NOCTURNIN"/>
    <property type="match status" value="1"/>
</dbReference>
<dbReference type="InterPro" id="IPR005135">
    <property type="entry name" value="Endo/exonuclease/phosphatase"/>
</dbReference>
<comment type="similarity">
    <text evidence="1">Belongs to the CCR4/nocturin family.</text>
</comment>
<proteinExistence type="inferred from homology"/>
<accession>A0A9W7DMG2</accession>
<name>A0A9W7DMG2_9STRA</name>
<organism evidence="5 6">
    <name type="scientific">Triparma laevis f. inornata</name>
    <dbReference type="NCBI Taxonomy" id="1714386"/>
    <lineage>
        <taxon>Eukaryota</taxon>
        <taxon>Sar</taxon>
        <taxon>Stramenopiles</taxon>
        <taxon>Ochrophyta</taxon>
        <taxon>Bolidophyceae</taxon>
        <taxon>Parmales</taxon>
        <taxon>Triparmaceae</taxon>
        <taxon>Triparma</taxon>
    </lineage>
</organism>
<dbReference type="Proteomes" id="UP001162640">
    <property type="component" value="Unassembled WGS sequence"/>
</dbReference>
<dbReference type="GO" id="GO:0000175">
    <property type="term" value="F:3'-5'-RNA exonuclease activity"/>
    <property type="evidence" value="ECO:0007669"/>
    <property type="project" value="TreeGrafter"/>
</dbReference>